<dbReference type="AlphaFoldDB" id="A0A8S1C0U0"/>
<dbReference type="OrthoDB" id="8195298at2759"/>
<protein>
    <recommendedName>
        <fullName evidence="4">Ig-like domain-containing protein</fullName>
    </recommendedName>
</protein>
<evidence type="ECO:0000313" key="3">
    <source>
        <dbReference type="Proteomes" id="UP000494165"/>
    </source>
</evidence>
<accession>A0A8S1C0U0</accession>
<name>A0A8S1C0U0_9INSE</name>
<evidence type="ECO:0000313" key="2">
    <source>
        <dbReference type="EMBL" id="CAB3360733.1"/>
    </source>
</evidence>
<keyword evidence="1" id="KW-0732">Signal</keyword>
<feature type="chain" id="PRO_5035724669" description="Ig-like domain-containing protein" evidence="1">
    <location>
        <begin position="27"/>
        <end position="92"/>
    </location>
</feature>
<feature type="signal peptide" evidence="1">
    <location>
        <begin position="1"/>
        <end position="26"/>
    </location>
</feature>
<comment type="caution">
    <text evidence="2">The sequence shown here is derived from an EMBL/GenBank/DDBJ whole genome shotgun (WGS) entry which is preliminary data.</text>
</comment>
<reference evidence="2 3" key="1">
    <citation type="submission" date="2020-04" db="EMBL/GenBank/DDBJ databases">
        <authorList>
            <person name="Alioto T."/>
            <person name="Alioto T."/>
            <person name="Gomez Garrido J."/>
        </authorList>
    </citation>
    <scope>NUCLEOTIDE SEQUENCE [LARGE SCALE GENOMIC DNA]</scope>
</reference>
<dbReference type="Proteomes" id="UP000494165">
    <property type="component" value="Unassembled WGS sequence"/>
</dbReference>
<evidence type="ECO:0000256" key="1">
    <source>
        <dbReference type="SAM" id="SignalP"/>
    </source>
</evidence>
<evidence type="ECO:0008006" key="4">
    <source>
        <dbReference type="Google" id="ProtNLM"/>
    </source>
</evidence>
<dbReference type="EMBL" id="CADEPI010000004">
    <property type="protein sequence ID" value="CAB3360733.1"/>
    <property type="molecule type" value="Genomic_DNA"/>
</dbReference>
<organism evidence="2 3">
    <name type="scientific">Cloeon dipterum</name>
    <dbReference type="NCBI Taxonomy" id="197152"/>
    <lineage>
        <taxon>Eukaryota</taxon>
        <taxon>Metazoa</taxon>
        <taxon>Ecdysozoa</taxon>
        <taxon>Arthropoda</taxon>
        <taxon>Hexapoda</taxon>
        <taxon>Insecta</taxon>
        <taxon>Pterygota</taxon>
        <taxon>Palaeoptera</taxon>
        <taxon>Ephemeroptera</taxon>
        <taxon>Pisciforma</taxon>
        <taxon>Baetidae</taxon>
        <taxon>Cloeon</taxon>
    </lineage>
</organism>
<proteinExistence type="predicted"/>
<keyword evidence="3" id="KW-1185">Reference proteome</keyword>
<gene>
    <name evidence="2" type="ORF">CLODIP_2_CD03270</name>
</gene>
<sequence>MPSPGRHLAATLTLAAAFLLTAAALATSGPAQEDPEFTDIIENITVPAGRNVKLSCSVKNLGTYKAEISVFYRGNIREREEIARVTPDSQCI</sequence>